<evidence type="ECO:0000256" key="9">
    <source>
        <dbReference type="ARBA" id="ARBA00047671"/>
    </source>
</evidence>
<sequence>MRQSKILIPTQKQDPAGAEALSHKLLLRAGFIRQISAGNYAYLPLAYRVLARIKTIIREELDRTDATEMLLPTMIPAEFWKKSGRYAAYGPELFRLKNRHDTDFILGPTHEETVTELIKATVSSYKKLPLNIYQIQSKYRDEDRPRYGLLRSREFMMLDSYSFAASDEDLDQTYRAMRQAFTKIFDRIGLDYQSIIGDSGSMGGSDSMEFSAPAAVGEDTIVYSDNSEYAANLEMATNLVMNKKSHAEPQSLQVVATANCKNVADVAALLEVSTDQIIKSLLYDVDGQLVLVLLRGSQTVNENKLQNFFNADRLQLADAIETKVQVLQDGTLALPSKMVVVADEYVHGMVNGVIGAPAMAVIVNSQGAKLPNVDLTTDPIGKHYTGFNPSRDFPDLQYGDFRMVNEGDISPDGSGVLHFTKGIEVGHIFKLGTRYSTSLDATILDENGRQQPVIMGCYGIGVSRLLSAVTEQQADENGLIWPRSIAPFDVHVLPINIKDEKQRTLAEQITTNLENDGLEVLLDDRKERAGVKFADADLIGIPIRITLGKKVAEDIVEVKIRKTGETIETRVDDLKNTIDILAKNI</sequence>
<dbReference type="Proteomes" id="UP000051586">
    <property type="component" value="Unassembled WGS sequence"/>
</dbReference>
<evidence type="ECO:0000256" key="2">
    <source>
        <dbReference type="ARBA" id="ARBA00011738"/>
    </source>
</evidence>
<dbReference type="GO" id="GO:0004827">
    <property type="term" value="F:proline-tRNA ligase activity"/>
    <property type="evidence" value="ECO:0007669"/>
    <property type="project" value="UniProtKB-UniRule"/>
</dbReference>
<name>A0A0R2CJJ9_9LACO</name>
<dbReference type="PANTHER" id="PTHR42753:SF2">
    <property type="entry name" value="PROLINE--TRNA LIGASE"/>
    <property type="match status" value="1"/>
</dbReference>
<dbReference type="GO" id="GO:0140096">
    <property type="term" value="F:catalytic activity, acting on a protein"/>
    <property type="evidence" value="ECO:0007669"/>
    <property type="project" value="UniProtKB-ARBA"/>
</dbReference>
<dbReference type="SUPFAM" id="SSF52954">
    <property type="entry name" value="Class II aaRS ABD-related"/>
    <property type="match status" value="1"/>
</dbReference>
<dbReference type="Gene3D" id="3.30.930.10">
    <property type="entry name" value="Bira Bifunctional Protein, Domain 2"/>
    <property type="match status" value="2"/>
</dbReference>
<comment type="caution">
    <text evidence="12">The sequence shown here is derived from an EMBL/GenBank/DDBJ whole genome shotgun (WGS) entry which is preliminary data.</text>
</comment>
<dbReference type="InterPro" id="IPR036754">
    <property type="entry name" value="YbaK/aa-tRNA-synt-asso_dom_sf"/>
</dbReference>
<dbReference type="EC" id="6.1.1.15" evidence="10"/>
<dbReference type="PANTHER" id="PTHR42753">
    <property type="entry name" value="MITOCHONDRIAL RIBOSOME PROTEIN L39/PROLYL-TRNA LIGASE FAMILY MEMBER"/>
    <property type="match status" value="1"/>
</dbReference>
<gene>
    <name evidence="10" type="primary">proS</name>
    <name evidence="12" type="ORF">FC87_GL000903</name>
</gene>
<keyword evidence="4 10" id="KW-0436">Ligase</keyword>
<dbReference type="InterPro" id="IPR004154">
    <property type="entry name" value="Anticodon-bd"/>
</dbReference>
<dbReference type="SUPFAM" id="SSF55681">
    <property type="entry name" value="Class II aaRS and biotin synthetases"/>
    <property type="match status" value="1"/>
</dbReference>
<dbReference type="InterPro" id="IPR006195">
    <property type="entry name" value="aa-tRNA-synth_II"/>
</dbReference>
<dbReference type="Pfam" id="PF00587">
    <property type="entry name" value="tRNA-synt_2b"/>
    <property type="match status" value="1"/>
</dbReference>
<dbReference type="InterPro" id="IPR044140">
    <property type="entry name" value="ProRS_anticodon_short"/>
</dbReference>
<dbReference type="GO" id="GO:0002161">
    <property type="term" value="F:aminoacyl-tRNA deacylase activity"/>
    <property type="evidence" value="ECO:0007669"/>
    <property type="project" value="InterPro"/>
</dbReference>
<dbReference type="PRINTS" id="PR01046">
    <property type="entry name" value="TRNASYNTHPRO"/>
</dbReference>
<dbReference type="STRING" id="1423745.GCA_001311215_00363"/>
<dbReference type="Gene3D" id="3.40.50.800">
    <property type="entry name" value="Anticodon-binding domain"/>
    <property type="match status" value="1"/>
</dbReference>
<dbReference type="Pfam" id="PF03129">
    <property type="entry name" value="HGTP_anticodon"/>
    <property type="match status" value="1"/>
</dbReference>
<evidence type="ECO:0000313" key="12">
    <source>
        <dbReference type="EMBL" id="KRM91392.1"/>
    </source>
</evidence>
<comment type="subunit">
    <text evidence="2 10">Homodimer.</text>
</comment>
<dbReference type="InterPro" id="IPR050062">
    <property type="entry name" value="Pro-tRNA_synthetase"/>
</dbReference>
<dbReference type="Pfam" id="PF04073">
    <property type="entry name" value="tRNA_edit"/>
    <property type="match status" value="1"/>
</dbReference>
<comment type="catalytic activity">
    <reaction evidence="9 10">
        <text>tRNA(Pro) + L-proline + ATP = L-prolyl-tRNA(Pro) + AMP + diphosphate</text>
        <dbReference type="Rhea" id="RHEA:14305"/>
        <dbReference type="Rhea" id="RHEA-COMP:9700"/>
        <dbReference type="Rhea" id="RHEA-COMP:9702"/>
        <dbReference type="ChEBI" id="CHEBI:30616"/>
        <dbReference type="ChEBI" id="CHEBI:33019"/>
        <dbReference type="ChEBI" id="CHEBI:60039"/>
        <dbReference type="ChEBI" id="CHEBI:78442"/>
        <dbReference type="ChEBI" id="CHEBI:78532"/>
        <dbReference type="ChEBI" id="CHEBI:456215"/>
        <dbReference type="EC" id="6.1.1.15"/>
    </reaction>
</comment>
<dbReference type="InterPro" id="IPR004500">
    <property type="entry name" value="Pro-tRNA-synth_IIa_bac-type"/>
</dbReference>
<proteinExistence type="inferred from homology"/>
<comment type="similarity">
    <text evidence="10">Belongs to the class-II aminoacyl-tRNA synthetase family. ProS type 1 subfamily.</text>
</comment>
<dbReference type="GO" id="GO:0005829">
    <property type="term" value="C:cytosol"/>
    <property type="evidence" value="ECO:0007669"/>
    <property type="project" value="TreeGrafter"/>
</dbReference>
<dbReference type="InterPro" id="IPR007214">
    <property type="entry name" value="YbaK/aa-tRNA-synth-assoc-dom"/>
</dbReference>
<evidence type="ECO:0000256" key="4">
    <source>
        <dbReference type="ARBA" id="ARBA00022598"/>
    </source>
</evidence>
<dbReference type="HAMAP" id="MF_01569">
    <property type="entry name" value="Pro_tRNA_synth_type1"/>
    <property type="match status" value="1"/>
</dbReference>
<dbReference type="PROSITE" id="PS50862">
    <property type="entry name" value="AA_TRNA_LIGASE_II"/>
    <property type="match status" value="1"/>
</dbReference>
<dbReference type="CDD" id="cd00861">
    <property type="entry name" value="ProRS_anticodon_short"/>
    <property type="match status" value="1"/>
</dbReference>
<keyword evidence="7 10" id="KW-0648">Protein biosynthesis</keyword>
<evidence type="ECO:0000256" key="7">
    <source>
        <dbReference type="ARBA" id="ARBA00022917"/>
    </source>
</evidence>
<dbReference type="InterPro" id="IPR045864">
    <property type="entry name" value="aa-tRNA-synth_II/BPL/LPL"/>
</dbReference>
<dbReference type="RefSeq" id="WP_056961667.1">
    <property type="nucleotide sequence ID" value="NZ_AYZI01000005.1"/>
</dbReference>
<organism evidence="12 13">
    <name type="scientific">Fructilactobacillus florum DSM 22689 = JCM 16035</name>
    <dbReference type="NCBI Taxonomy" id="1423745"/>
    <lineage>
        <taxon>Bacteria</taxon>
        <taxon>Bacillati</taxon>
        <taxon>Bacillota</taxon>
        <taxon>Bacilli</taxon>
        <taxon>Lactobacillales</taxon>
        <taxon>Lactobacillaceae</taxon>
        <taxon>Fructilactobacillus</taxon>
    </lineage>
</organism>
<comment type="domain">
    <text evidence="10">Consists of three domains: the N-terminal catalytic domain, the editing domain and the C-terminal anticodon-binding domain.</text>
</comment>
<dbReference type="EMBL" id="AYZI01000005">
    <property type="protein sequence ID" value="KRM91392.1"/>
    <property type="molecule type" value="Genomic_DNA"/>
</dbReference>
<feature type="domain" description="Aminoacyl-transfer RNA synthetases class-II family profile" evidence="11">
    <location>
        <begin position="38"/>
        <end position="482"/>
    </location>
</feature>
<dbReference type="FunFam" id="3.40.50.800:FF:000011">
    <property type="entry name" value="Proline--tRNA ligase"/>
    <property type="match status" value="1"/>
</dbReference>
<dbReference type="PATRIC" id="fig|1423745.4.peg.964"/>
<dbReference type="InterPro" id="IPR002314">
    <property type="entry name" value="aa-tRNA-synt_IIb"/>
</dbReference>
<dbReference type="InterPro" id="IPR036621">
    <property type="entry name" value="Anticodon-bd_dom_sf"/>
</dbReference>
<dbReference type="NCBIfam" id="NF006625">
    <property type="entry name" value="PRK09194.1"/>
    <property type="match status" value="1"/>
</dbReference>
<dbReference type="InterPro" id="IPR023717">
    <property type="entry name" value="Pro-tRNA-Synthase_IIa_type1"/>
</dbReference>
<dbReference type="NCBIfam" id="TIGR00409">
    <property type="entry name" value="proS_fam_II"/>
    <property type="match status" value="1"/>
</dbReference>
<evidence type="ECO:0000313" key="13">
    <source>
        <dbReference type="Proteomes" id="UP000051586"/>
    </source>
</evidence>
<dbReference type="InterPro" id="IPR002316">
    <property type="entry name" value="Pro-tRNA-ligase_IIa"/>
</dbReference>
<protein>
    <recommendedName>
        <fullName evidence="10">Proline--tRNA ligase</fullName>
        <ecNumber evidence="10">6.1.1.15</ecNumber>
    </recommendedName>
    <alternativeName>
        <fullName evidence="10">Prolyl-tRNA synthetase</fullName>
        <shortName evidence="10">ProRS</shortName>
    </alternativeName>
</protein>
<evidence type="ECO:0000256" key="5">
    <source>
        <dbReference type="ARBA" id="ARBA00022741"/>
    </source>
</evidence>
<dbReference type="GO" id="GO:0006433">
    <property type="term" value="P:prolyl-tRNA aminoacylation"/>
    <property type="evidence" value="ECO:0007669"/>
    <property type="project" value="UniProtKB-UniRule"/>
</dbReference>
<dbReference type="GO" id="GO:0016740">
    <property type="term" value="F:transferase activity"/>
    <property type="evidence" value="ECO:0007669"/>
    <property type="project" value="UniProtKB-ARBA"/>
</dbReference>
<keyword evidence="6 10" id="KW-0067">ATP-binding</keyword>
<keyword evidence="8 10" id="KW-0030">Aminoacyl-tRNA synthetase</keyword>
<evidence type="ECO:0000256" key="6">
    <source>
        <dbReference type="ARBA" id="ARBA00022840"/>
    </source>
</evidence>
<accession>A0A0R2CJJ9</accession>
<keyword evidence="5 10" id="KW-0547">Nucleotide-binding</keyword>
<dbReference type="GO" id="GO:0005524">
    <property type="term" value="F:ATP binding"/>
    <property type="evidence" value="ECO:0007669"/>
    <property type="project" value="UniProtKB-UniRule"/>
</dbReference>
<evidence type="ECO:0000256" key="8">
    <source>
        <dbReference type="ARBA" id="ARBA00023146"/>
    </source>
</evidence>
<dbReference type="CDD" id="cd04334">
    <property type="entry name" value="ProRS-INS"/>
    <property type="match status" value="1"/>
</dbReference>
<evidence type="ECO:0000256" key="1">
    <source>
        <dbReference type="ARBA" id="ARBA00004496"/>
    </source>
</evidence>
<comment type="subcellular location">
    <subcellularLocation>
        <location evidence="1 10">Cytoplasm</location>
    </subcellularLocation>
</comment>
<evidence type="ECO:0000256" key="3">
    <source>
        <dbReference type="ARBA" id="ARBA00022490"/>
    </source>
</evidence>
<evidence type="ECO:0000259" key="11">
    <source>
        <dbReference type="PROSITE" id="PS50862"/>
    </source>
</evidence>
<comment type="function">
    <text evidence="10">Catalyzes the attachment of proline to tRNA(Pro) in a two-step reaction: proline is first activated by ATP to form Pro-AMP and then transferred to the acceptor end of tRNA(Pro). As ProRS can inadvertently accommodate and process non-cognate amino acids such as alanine and cysteine, to avoid such errors it has two additional distinct editing activities against alanine. One activity is designated as 'pretransfer' editing and involves the tRNA(Pro)-independent hydrolysis of activated Ala-AMP. The other activity is designated 'posttransfer' editing and involves deacylation of mischarged Ala-tRNA(Pro). The misacylated Cys-tRNA(Pro) is not edited by ProRS.</text>
</comment>
<keyword evidence="3 10" id="KW-0963">Cytoplasm</keyword>
<evidence type="ECO:0000256" key="10">
    <source>
        <dbReference type="HAMAP-Rule" id="MF_01569"/>
    </source>
</evidence>
<reference evidence="12 13" key="1">
    <citation type="journal article" date="2015" name="Genome Announc.">
        <title>Expanding the biotechnology potential of lactobacilli through comparative genomics of 213 strains and associated genera.</title>
        <authorList>
            <person name="Sun Z."/>
            <person name="Harris H.M."/>
            <person name="McCann A."/>
            <person name="Guo C."/>
            <person name="Argimon S."/>
            <person name="Zhang W."/>
            <person name="Yang X."/>
            <person name="Jeffery I.B."/>
            <person name="Cooney J.C."/>
            <person name="Kagawa T.F."/>
            <person name="Liu W."/>
            <person name="Song Y."/>
            <person name="Salvetti E."/>
            <person name="Wrobel A."/>
            <person name="Rasinkangas P."/>
            <person name="Parkhill J."/>
            <person name="Rea M.C."/>
            <person name="O'Sullivan O."/>
            <person name="Ritari J."/>
            <person name="Douillard F.P."/>
            <person name="Paul Ross R."/>
            <person name="Yang R."/>
            <person name="Briner A.E."/>
            <person name="Felis G.E."/>
            <person name="de Vos W.M."/>
            <person name="Barrangou R."/>
            <person name="Klaenhammer T.R."/>
            <person name="Caufield P.W."/>
            <person name="Cui Y."/>
            <person name="Zhang H."/>
            <person name="O'Toole P.W."/>
        </authorList>
    </citation>
    <scope>NUCLEOTIDE SEQUENCE [LARGE SCALE GENOMIC DNA]</scope>
    <source>
        <strain evidence="12 13">DSM 22689</strain>
    </source>
</reference>
<dbReference type="SUPFAM" id="SSF55826">
    <property type="entry name" value="YbaK/ProRS associated domain"/>
    <property type="match status" value="1"/>
</dbReference>
<dbReference type="AlphaFoldDB" id="A0A0R2CJJ9"/>